<evidence type="ECO:0000256" key="2">
    <source>
        <dbReference type="ARBA" id="ARBA00022598"/>
    </source>
</evidence>
<organism evidence="7 8">
    <name type="scientific">Pseudonocardia alni subsp. carboxydivorans</name>
    <dbReference type="NCBI Taxonomy" id="415010"/>
    <lineage>
        <taxon>Bacteria</taxon>
        <taxon>Bacillati</taxon>
        <taxon>Actinomycetota</taxon>
        <taxon>Actinomycetes</taxon>
        <taxon>Pseudonocardiales</taxon>
        <taxon>Pseudonocardiaceae</taxon>
        <taxon>Pseudonocardia</taxon>
    </lineage>
</organism>
<dbReference type="InterPro" id="IPR000873">
    <property type="entry name" value="AMP-dep_synth/lig_dom"/>
</dbReference>
<dbReference type="EMBL" id="JBBPIX010000021">
    <property type="protein sequence ID" value="MEK6467157.1"/>
    <property type="molecule type" value="Genomic_DNA"/>
</dbReference>
<dbReference type="Gene3D" id="3.30.300.30">
    <property type="match status" value="1"/>
</dbReference>
<evidence type="ECO:0000259" key="6">
    <source>
        <dbReference type="Pfam" id="PF13193"/>
    </source>
</evidence>
<dbReference type="PANTHER" id="PTHR43859">
    <property type="entry name" value="ACYL-ACTIVATING ENZYME"/>
    <property type="match status" value="1"/>
</dbReference>
<evidence type="ECO:0000256" key="1">
    <source>
        <dbReference type="ARBA" id="ARBA00006432"/>
    </source>
</evidence>
<keyword evidence="3" id="KW-0276">Fatty acid metabolism</keyword>
<evidence type="ECO:0000256" key="3">
    <source>
        <dbReference type="ARBA" id="ARBA00022832"/>
    </source>
</evidence>
<dbReference type="Pfam" id="PF13193">
    <property type="entry name" value="AMP-binding_C"/>
    <property type="match status" value="1"/>
</dbReference>
<evidence type="ECO:0000259" key="5">
    <source>
        <dbReference type="Pfam" id="PF00501"/>
    </source>
</evidence>
<sequence>MPAPTRTVVTGYPSTMGDDVQLNTTTLIRHAARTHGDREIVYRLPDGGWGRYTYADAYDRIVRGANALAGLGAGPATRVGILDWNSRRHYELYWAIPGLGSVMVQLNLRLGPEDLSFVVADSGTSIVCVDETLLPVAEAVAPMLPDVTAWVVLTDKPLDQISTTLPNVHHYEDLVAAAAPRIDWPEIDERSAYGACYTTGTTGRPKGVYYSHRAICLHSFSLATNIGMTLDDCTMLITPMFHGQAWGLPQAATLTANKIVLPGRYTAEDTRPLTDALIAEDVTVTNGAPAIFGPMLDYIRSLEDKPDLGRLRMMSGATEPPLSLMRGFAELTGAEIVHAYGATETTPLVTMNRYKPGVRARLSGDDLLELKRKQGLPATLVDVRLVDAAGEDVPHDGVAQGEICVRGPWITTRYHNMADADDRFTGGWWRSGDVGTIDPDGYLKVTDRLKDVIKSGGEWISSIDMENLLAGHPAVAQAAVVGLPHPKWQERPFVLIVPTPGHEVTLADLHAHLSSAFASWQLPESFITVSEIPRTSVGKCDKKTIRTTWAGHYGGTDD</sequence>
<dbReference type="InterPro" id="IPR042099">
    <property type="entry name" value="ANL_N_sf"/>
</dbReference>
<dbReference type="SUPFAM" id="SSF56801">
    <property type="entry name" value="Acetyl-CoA synthetase-like"/>
    <property type="match status" value="1"/>
</dbReference>
<dbReference type="PANTHER" id="PTHR43859:SF4">
    <property type="entry name" value="BUTANOATE--COA LIGASE AAE1-RELATED"/>
    <property type="match status" value="1"/>
</dbReference>
<dbReference type="NCBIfam" id="NF004837">
    <property type="entry name" value="PRK06187.1"/>
    <property type="match status" value="1"/>
</dbReference>
<reference evidence="7 8" key="1">
    <citation type="submission" date="2024-03" db="EMBL/GenBank/DDBJ databases">
        <title>Draft genome sequence of Pseudonocardia carboxydivorans JCM 14827.</title>
        <authorList>
            <person name="Duangmal K."/>
        </authorList>
    </citation>
    <scope>NUCLEOTIDE SEQUENCE [LARGE SCALE GENOMIC DNA]</scope>
    <source>
        <strain evidence="7 8">JCM 14827</strain>
    </source>
</reference>
<dbReference type="GO" id="GO:0004467">
    <property type="term" value="F:long-chain fatty acid-CoA ligase activity"/>
    <property type="evidence" value="ECO:0007669"/>
    <property type="project" value="UniProtKB-EC"/>
</dbReference>
<comment type="similarity">
    <text evidence="1">Belongs to the ATP-dependent AMP-binding enzyme family.</text>
</comment>
<dbReference type="InterPro" id="IPR045851">
    <property type="entry name" value="AMP-bd_C_sf"/>
</dbReference>
<dbReference type="Proteomes" id="UP001367513">
    <property type="component" value="Unassembled WGS sequence"/>
</dbReference>
<name>A0ABU9AMS5_PSEA5</name>
<dbReference type="Pfam" id="PF00501">
    <property type="entry name" value="AMP-binding"/>
    <property type="match status" value="1"/>
</dbReference>
<dbReference type="EC" id="6.2.1.3" evidence="7"/>
<comment type="caution">
    <text evidence="7">The sequence shown here is derived from an EMBL/GenBank/DDBJ whole genome shotgun (WGS) entry which is preliminary data.</text>
</comment>
<dbReference type="InterPro" id="IPR025110">
    <property type="entry name" value="AMP-bd_C"/>
</dbReference>
<accession>A0ABU9AMS5</accession>
<dbReference type="RefSeq" id="WP_224404173.1">
    <property type="nucleotide sequence ID" value="NZ_BAAAOD010000026.1"/>
</dbReference>
<keyword evidence="4" id="KW-0443">Lipid metabolism</keyword>
<evidence type="ECO:0000313" key="8">
    <source>
        <dbReference type="Proteomes" id="UP001367513"/>
    </source>
</evidence>
<proteinExistence type="inferred from homology"/>
<keyword evidence="2 7" id="KW-0436">Ligase</keyword>
<evidence type="ECO:0000313" key="7">
    <source>
        <dbReference type="EMBL" id="MEK6467157.1"/>
    </source>
</evidence>
<feature type="domain" description="AMP-dependent synthetase/ligase" evidence="5">
    <location>
        <begin position="29"/>
        <end position="414"/>
    </location>
</feature>
<evidence type="ECO:0000256" key="4">
    <source>
        <dbReference type="ARBA" id="ARBA00023098"/>
    </source>
</evidence>
<dbReference type="Gene3D" id="3.40.50.12780">
    <property type="entry name" value="N-terminal domain of ligase-like"/>
    <property type="match status" value="1"/>
</dbReference>
<keyword evidence="8" id="KW-1185">Reference proteome</keyword>
<gene>
    <name evidence="7" type="ORF">WG925_25760</name>
</gene>
<feature type="domain" description="AMP-binding enzyme C-terminal" evidence="6">
    <location>
        <begin position="465"/>
        <end position="539"/>
    </location>
</feature>
<protein>
    <submittedName>
        <fullName evidence="7">Long-chain-fatty-acid--CoA ligase</fullName>
        <ecNumber evidence="7">6.2.1.3</ecNumber>
    </submittedName>
</protein>